<dbReference type="GO" id="GO:0016020">
    <property type="term" value="C:membrane"/>
    <property type="evidence" value="ECO:0007669"/>
    <property type="project" value="UniProtKB-SubCell"/>
</dbReference>
<evidence type="ECO:0000256" key="6">
    <source>
        <dbReference type="SAM" id="Phobius"/>
    </source>
</evidence>
<dbReference type="AlphaFoldDB" id="A0A7X6DNW3"/>
<evidence type="ECO:0000256" key="5">
    <source>
        <dbReference type="RuleBase" id="RU000320"/>
    </source>
</evidence>
<evidence type="ECO:0000256" key="3">
    <source>
        <dbReference type="ARBA" id="ARBA00022989"/>
    </source>
</evidence>
<sequence length="517" mass="55525">MSDIRPLLAILVSMVAVGLILASDKKPNVREGWSIGAGIIKFLIVLSMAPTILSGQILEYTLYTFVPGLDIKFRVDPFGMVFATIASGLWIVTTFYSIGYMRGTNEKKQTRYFACFAISVASALGVAFSANLLTLFIFYEFLSLATFPLVNHKETPESFLGARKYLIYLVGASKTFLLAAIILTYSVAGTLEFSKGGLFAGKGAPWMLVLIYLFFIYGFAKAAIMPVHAWLPAAMVAPTPVSALLHAVAVVKVGVFSVLRVIFHVFGPELMGQLHLGVMTAYLVSFTIIMASIYALTRDNLKARLAYSTVSQLSYVILGAALLSPSGMTAGVIHIANHAISKITLFFCAGSIYVASHKTNISQMRGIGRKMPWTMTAFSIGALSMIGVPPVAGFVTKWYLALGAIEAGQIPILFVLIASTILNAGYFVPVIYTAFFHAPEGEAHGHGPALHPAPQSVGAMAAHDDHTLGHGAGTSHDEDFGEASPFVYVPLMVTAILSVLVGLFPDYFLALAKLVIQ</sequence>
<feature type="transmembrane region" description="Helical" evidence="6">
    <location>
        <begin position="35"/>
        <end position="58"/>
    </location>
</feature>
<keyword evidence="4 6" id="KW-0472">Membrane</keyword>
<keyword evidence="10" id="KW-1185">Reference proteome</keyword>
<feature type="transmembrane region" description="Helical" evidence="6">
    <location>
        <begin position="78"/>
        <end position="100"/>
    </location>
</feature>
<dbReference type="Proteomes" id="UP000534783">
    <property type="component" value="Unassembled WGS sequence"/>
</dbReference>
<feature type="transmembrane region" description="Helical" evidence="6">
    <location>
        <begin position="112"/>
        <end position="139"/>
    </location>
</feature>
<feature type="transmembrane region" description="Helical" evidence="6">
    <location>
        <begin position="6"/>
        <end position="23"/>
    </location>
</feature>
<gene>
    <name evidence="9" type="ORF">MNODULE_07785</name>
</gene>
<dbReference type="Pfam" id="PF00662">
    <property type="entry name" value="Proton_antipo_N"/>
    <property type="match status" value="1"/>
</dbReference>
<evidence type="ECO:0000256" key="4">
    <source>
        <dbReference type="ARBA" id="ARBA00023136"/>
    </source>
</evidence>
<feature type="transmembrane region" description="Helical" evidence="6">
    <location>
        <begin position="335"/>
        <end position="355"/>
    </location>
</feature>
<feature type="transmembrane region" description="Helical" evidence="6">
    <location>
        <begin position="274"/>
        <end position="297"/>
    </location>
</feature>
<keyword evidence="3 6" id="KW-1133">Transmembrane helix</keyword>
<feature type="transmembrane region" description="Helical" evidence="6">
    <location>
        <begin position="243"/>
        <end position="262"/>
    </location>
</feature>
<evidence type="ECO:0000259" key="8">
    <source>
        <dbReference type="Pfam" id="PF00662"/>
    </source>
</evidence>
<feature type="transmembrane region" description="Helical" evidence="6">
    <location>
        <begin position="303"/>
        <end position="323"/>
    </location>
</feature>
<feature type="domain" description="NADH:quinone oxidoreductase/Mrp antiporter transmembrane" evidence="7">
    <location>
        <begin position="129"/>
        <end position="420"/>
    </location>
</feature>
<evidence type="ECO:0000313" key="9">
    <source>
        <dbReference type="EMBL" id="NKE70634.1"/>
    </source>
</evidence>
<feature type="domain" description="NADH-Ubiquinone oxidoreductase (complex I) chain 5 N-terminal" evidence="8">
    <location>
        <begin position="69"/>
        <end position="113"/>
    </location>
</feature>
<dbReference type="GO" id="GO:0012505">
    <property type="term" value="C:endomembrane system"/>
    <property type="evidence" value="ECO:0007669"/>
    <property type="project" value="UniProtKB-SubCell"/>
</dbReference>
<feature type="transmembrane region" description="Helical" evidence="6">
    <location>
        <begin position="375"/>
        <end position="400"/>
    </location>
</feature>
<comment type="subcellular location">
    <subcellularLocation>
        <location evidence="1">Endomembrane system</location>
        <topology evidence="1">Multi-pass membrane protein</topology>
    </subcellularLocation>
    <subcellularLocation>
        <location evidence="5">Membrane</location>
        <topology evidence="5">Multi-pass membrane protein</topology>
    </subcellularLocation>
</comment>
<feature type="transmembrane region" description="Helical" evidence="6">
    <location>
        <begin position="209"/>
        <end position="231"/>
    </location>
</feature>
<comment type="caution">
    <text evidence="9">The sequence shown here is derived from an EMBL/GenBank/DDBJ whole genome shotgun (WGS) entry which is preliminary data.</text>
</comment>
<feature type="transmembrane region" description="Helical" evidence="6">
    <location>
        <begin position="486"/>
        <end position="509"/>
    </location>
</feature>
<dbReference type="Pfam" id="PF00361">
    <property type="entry name" value="Proton_antipo_M"/>
    <property type="match status" value="1"/>
</dbReference>
<evidence type="ECO:0000313" key="10">
    <source>
        <dbReference type="Proteomes" id="UP000534783"/>
    </source>
</evidence>
<dbReference type="NCBIfam" id="NF006236">
    <property type="entry name" value="PRK08375.1-1"/>
    <property type="match status" value="1"/>
</dbReference>
<organism evidence="9 10">
    <name type="scientific">Candidatus Manganitrophus noduliformans</name>
    <dbReference type="NCBI Taxonomy" id="2606439"/>
    <lineage>
        <taxon>Bacteria</taxon>
        <taxon>Pseudomonadati</taxon>
        <taxon>Nitrospirota</taxon>
        <taxon>Nitrospiria</taxon>
        <taxon>Candidatus Troglogloeales</taxon>
        <taxon>Candidatus Manganitrophaceae</taxon>
        <taxon>Candidatus Manganitrophus</taxon>
    </lineage>
</organism>
<proteinExistence type="predicted"/>
<dbReference type="InterPro" id="IPR001516">
    <property type="entry name" value="Proton_antipo_N"/>
</dbReference>
<protein>
    <submittedName>
        <fullName evidence="9">Monovalent cation/H+ antiporter subunit D family protein</fullName>
    </submittedName>
</protein>
<evidence type="ECO:0000259" key="7">
    <source>
        <dbReference type="Pfam" id="PF00361"/>
    </source>
</evidence>
<feature type="transmembrane region" description="Helical" evidence="6">
    <location>
        <begin position="165"/>
        <end position="188"/>
    </location>
</feature>
<accession>A0A7X6DNW3</accession>
<name>A0A7X6DNW3_9BACT</name>
<reference evidence="9 10" key="1">
    <citation type="journal article" date="2020" name="Nature">
        <title>Bacterial chemolithoautotrophy via manganese oxidation.</title>
        <authorList>
            <person name="Yu H."/>
            <person name="Leadbetter J.R."/>
        </authorList>
    </citation>
    <scope>NUCLEOTIDE SEQUENCE [LARGE SCALE GENOMIC DNA]</scope>
    <source>
        <strain evidence="9 10">Mn-1</strain>
    </source>
</reference>
<dbReference type="PANTHER" id="PTHR43373:SF1">
    <property type="entry name" value="NA(+)_H(+) ANTIPORTER SUBUNIT A"/>
    <property type="match status" value="1"/>
</dbReference>
<dbReference type="PRINTS" id="PR01434">
    <property type="entry name" value="NADHDHGNASE5"/>
</dbReference>
<feature type="transmembrane region" description="Helical" evidence="6">
    <location>
        <begin position="412"/>
        <end position="435"/>
    </location>
</feature>
<dbReference type="EMBL" id="VTOW01000001">
    <property type="protein sequence ID" value="NKE70634.1"/>
    <property type="molecule type" value="Genomic_DNA"/>
</dbReference>
<dbReference type="PANTHER" id="PTHR43373">
    <property type="entry name" value="NA(+)/H(+) ANTIPORTER SUBUNIT"/>
    <property type="match status" value="1"/>
</dbReference>
<evidence type="ECO:0000256" key="2">
    <source>
        <dbReference type="ARBA" id="ARBA00022692"/>
    </source>
</evidence>
<keyword evidence="2 5" id="KW-0812">Transmembrane</keyword>
<dbReference type="InterPro" id="IPR050616">
    <property type="entry name" value="CPA3_Na-H_Antiporter_A"/>
</dbReference>
<dbReference type="InterPro" id="IPR001750">
    <property type="entry name" value="ND/Mrp_TM"/>
</dbReference>
<evidence type="ECO:0000256" key="1">
    <source>
        <dbReference type="ARBA" id="ARBA00004127"/>
    </source>
</evidence>